<feature type="region of interest" description="Disordered" evidence="1">
    <location>
        <begin position="245"/>
        <end position="296"/>
    </location>
</feature>
<protein>
    <submittedName>
        <fullName evidence="3">Uncharacterized protein LOC113865828</fullName>
    </submittedName>
</protein>
<dbReference type="PANTHER" id="PTHR31182:SF17">
    <property type="entry name" value="EEIG1_EHBP1 PROTEIN AMINO-TERMINAL DOMAIN PROTEIN"/>
    <property type="match status" value="1"/>
</dbReference>
<gene>
    <name evidence="3" type="primary">LOC113865828</name>
</gene>
<feature type="region of interest" description="Disordered" evidence="1">
    <location>
        <begin position="56"/>
        <end position="80"/>
    </location>
</feature>
<evidence type="ECO:0000256" key="1">
    <source>
        <dbReference type="SAM" id="MobiDB-lite"/>
    </source>
</evidence>
<dbReference type="RefSeq" id="XP_027356402.1">
    <property type="nucleotide sequence ID" value="XM_027500601.1"/>
</dbReference>
<reference evidence="2" key="1">
    <citation type="journal article" date="2019" name="Toxins">
        <title>Detection of Abrin-Like and Prepropulchellin-Like Toxin Genes and Transcripts Using Whole Genome Sequencing and Full-Length Transcript Sequencing of Abrus precatorius.</title>
        <authorList>
            <person name="Hovde B.T."/>
            <person name="Daligault H.E."/>
            <person name="Hanschen E.R."/>
            <person name="Kunde Y.A."/>
            <person name="Johnson M.B."/>
            <person name="Starkenburg S.R."/>
            <person name="Johnson S.L."/>
        </authorList>
    </citation>
    <scope>NUCLEOTIDE SEQUENCE [LARGE SCALE GENOMIC DNA]</scope>
</reference>
<accession>A0A8B8LKA1</accession>
<dbReference type="AlphaFoldDB" id="A0A8B8LKA1"/>
<name>A0A8B8LKA1_ABRPR</name>
<evidence type="ECO:0000313" key="3">
    <source>
        <dbReference type="RefSeq" id="XP_027356402.1"/>
    </source>
</evidence>
<sequence>MTKIKCWATRLSGQSNNKHAVKVTQLKLELGLFGVRVGAANDNVAIEITGIATKKDKGKNFSSSTSSKPKTTPLPLVPFHRTPKRRCAHTTSVRRFLSSKAPSLVWEARDLCGFHLVLKDGPFDACDMAFHVLYSQGCVGESKAKMTVVGKVETSVAVEELLVREELKTRSNSHHHFQRRLPIKLRVNGLIIEATLLVSMRLLKLRDSNDDSATTGPFENWVEPEKKHGIIGKVKCLTSLGKKNNGKFDEAEQTSPYESDGSPVFDSDDSSNESTTSSGSSKSSGIHNAGSRLTIGSERFTSSETKSCLDTVQRSWSQLSHNRSFKEWKNPKTSTNRLETQTTYHGYSLKSNELSPQLYHKDSASSWEMKGILSRDGQAKLKTNVFFASFDQMSEQASGESACTVLVALIAHWLHSNQGMPTRAQFDCLIRQGSSQWRRLCNNDYYSKLFPDKHFDLETIIEVNLRPLVVLPQKSYTGFFSPEKFHCLKGAMSFDEIWDEIKSKVVDQEPRIYIVSWNDHFFVLKVEANAYYIIDSLGERLFEGCQQAFILKFDDSSVIYGKMDKSKEVPLKGINDAKNEESREIICRGKECCKEFIKRFLAAIPLWQLEKEERKWNGSSSYLHRQLQIDFHYSSSTSSAASLWSFLTSGPLEA</sequence>
<feature type="compositionally biased region" description="Low complexity" evidence="1">
    <location>
        <begin position="62"/>
        <end position="74"/>
    </location>
</feature>
<dbReference type="Proteomes" id="UP000694853">
    <property type="component" value="Unplaced"/>
</dbReference>
<organism evidence="2 3">
    <name type="scientific">Abrus precatorius</name>
    <name type="common">Indian licorice</name>
    <name type="synonym">Glycine abrus</name>
    <dbReference type="NCBI Taxonomy" id="3816"/>
    <lineage>
        <taxon>Eukaryota</taxon>
        <taxon>Viridiplantae</taxon>
        <taxon>Streptophyta</taxon>
        <taxon>Embryophyta</taxon>
        <taxon>Tracheophyta</taxon>
        <taxon>Spermatophyta</taxon>
        <taxon>Magnoliopsida</taxon>
        <taxon>eudicotyledons</taxon>
        <taxon>Gunneridae</taxon>
        <taxon>Pentapetalae</taxon>
        <taxon>rosids</taxon>
        <taxon>fabids</taxon>
        <taxon>Fabales</taxon>
        <taxon>Fabaceae</taxon>
        <taxon>Papilionoideae</taxon>
        <taxon>50 kb inversion clade</taxon>
        <taxon>NPAAA clade</taxon>
        <taxon>indigoferoid/millettioid clade</taxon>
        <taxon>Abreae</taxon>
        <taxon>Abrus</taxon>
    </lineage>
</organism>
<keyword evidence="2" id="KW-1185">Reference proteome</keyword>
<dbReference type="KEGG" id="aprc:113865828"/>
<reference evidence="3" key="2">
    <citation type="submission" date="2025-08" db="UniProtKB">
        <authorList>
            <consortium name="RefSeq"/>
        </authorList>
    </citation>
    <scope>IDENTIFICATION</scope>
    <source>
        <tissue evidence="3">Young leaves</tissue>
    </source>
</reference>
<evidence type="ECO:0000313" key="2">
    <source>
        <dbReference type="Proteomes" id="UP000694853"/>
    </source>
</evidence>
<feature type="compositionally biased region" description="Low complexity" evidence="1">
    <location>
        <begin position="272"/>
        <end position="284"/>
    </location>
</feature>
<proteinExistence type="predicted"/>
<dbReference type="GeneID" id="113865828"/>
<dbReference type="PANTHER" id="PTHR31182">
    <property type="entry name" value="C2 NT-TYPE DOMAIN-CONTAINING PROTEIN"/>
    <property type="match status" value="1"/>
</dbReference>
<dbReference type="OrthoDB" id="733571at2759"/>